<evidence type="ECO:0000313" key="2">
    <source>
        <dbReference type="EMBL" id="MBO8407477.1"/>
    </source>
</evidence>
<dbReference type="AlphaFoldDB" id="A0A940IC88"/>
<keyword evidence="1" id="KW-0732">Signal</keyword>
<name>A0A940IC88_9PROT</name>
<reference evidence="2" key="2">
    <citation type="journal article" date="2021" name="PeerJ">
        <title>Extensive microbial diversity within the chicken gut microbiome revealed by metagenomics and culture.</title>
        <authorList>
            <person name="Gilroy R."/>
            <person name="Ravi A."/>
            <person name="Getino M."/>
            <person name="Pursley I."/>
            <person name="Horton D.L."/>
            <person name="Alikhan N.F."/>
            <person name="Baker D."/>
            <person name="Gharbi K."/>
            <person name="Hall N."/>
            <person name="Watson M."/>
            <person name="Adriaenssens E.M."/>
            <person name="Foster-Nyarko E."/>
            <person name="Jarju S."/>
            <person name="Secka A."/>
            <person name="Antonio M."/>
            <person name="Oren A."/>
            <person name="Chaudhuri R.R."/>
            <person name="La Ragione R."/>
            <person name="Hildebrand F."/>
            <person name="Pallen M.J."/>
        </authorList>
    </citation>
    <scope>NUCLEOTIDE SEQUENCE</scope>
    <source>
        <strain evidence="2">B1-16210</strain>
    </source>
</reference>
<dbReference type="Proteomes" id="UP000721442">
    <property type="component" value="Unassembled WGS sequence"/>
</dbReference>
<comment type="caution">
    <text evidence="2">The sequence shown here is derived from an EMBL/GenBank/DDBJ whole genome shotgun (WGS) entry which is preliminary data.</text>
</comment>
<organism evidence="2 3">
    <name type="scientific">Candidatus Enterousia excrementavium</name>
    <dbReference type="NCBI Taxonomy" id="2840789"/>
    <lineage>
        <taxon>Bacteria</taxon>
        <taxon>Pseudomonadati</taxon>
        <taxon>Pseudomonadota</taxon>
        <taxon>Alphaproteobacteria</taxon>
        <taxon>Candidatus Enterousia</taxon>
    </lineage>
</organism>
<accession>A0A940IC88</accession>
<dbReference type="EMBL" id="JADINE010000042">
    <property type="protein sequence ID" value="MBO8407477.1"/>
    <property type="molecule type" value="Genomic_DNA"/>
</dbReference>
<evidence type="ECO:0000256" key="1">
    <source>
        <dbReference type="SAM" id="SignalP"/>
    </source>
</evidence>
<evidence type="ECO:0000313" key="3">
    <source>
        <dbReference type="Proteomes" id="UP000721442"/>
    </source>
</evidence>
<feature type="chain" id="PRO_5037428741" evidence="1">
    <location>
        <begin position="21"/>
        <end position="206"/>
    </location>
</feature>
<gene>
    <name evidence="2" type="ORF">IAC77_03395</name>
</gene>
<sequence length="206" mass="23409">MKLINILYFFVLCFPFAAQAYDDCLPYKLTPKITLDTPQWSKEVVQPLRYMDLLHGNVSATLVDNYDIVADITNIEDGYCVTLKSVFATVGYSDFLVQIDIRHVPETCTYNAILSHEDEHIRAYLSVIDDFKKDLKDAIYSAADSITPIFVRSADDIDAAITELNAELQAHPDLILVKQKIKAAEEIRNKRVDQHDTGQSLQKCFE</sequence>
<reference evidence="2" key="1">
    <citation type="submission" date="2020-10" db="EMBL/GenBank/DDBJ databases">
        <authorList>
            <person name="Gilroy R."/>
        </authorList>
    </citation>
    <scope>NUCLEOTIDE SEQUENCE</scope>
    <source>
        <strain evidence="2">B1-16210</strain>
    </source>
</reference>
<protein>
    <submittedName>
        <fullName evidence="2">Uncharacterized protein</fullName>
    </submittedName>
</protein>
<feature type="signal peptide" evidence="1">
    <location>
        <begin position="1"/>
        <end position="20"/>
    </location>
</feature>
<proteinExistence type="predicted"/>